<reference evidence="3" key="1">
    <citation type="submission" date="2015-02" db="EMBL/GenBank/DDBJ databases">
        <title>Complete Genome Sequencing of Pandoraea vervacti NS15 sp. nov.</title>
        <authorList>
            <person name="Chan K.-G."/>
        </authorList>
    </citation>
    <scope>NUCLEOTIDE SEQUENCE [LARGE SCALE GENOMIC DNA]</scope>
    <source>
        <strain evidence="3">NS15</strain>
    </source>
</reference>
<organism evidence="2 3">
    <name type="scientific">Pandoraea vervacti</name>
    <dbReference type="NCBI Taxonomy" id="656178"/>
    <lineage>
        <taxon>Bacteria</taxon>
        <taxon>Pseudomonadati</taxon>
        <taxon>Pseudomonadota</taxon>
        <taxon>Betaproteobacteria</taxon>
        <taxon>Burkholderiales</taxon>
        <taxon>Burkholderiaceae</taxon>
        <taxon>Pandoraea</taxon>
    </lineage>
</organism>
<feature type="region of interest" description="Disordered" evidence="1">
    <location>
        <begin position="1"/>
        <end position="59"/>
    </location>
</feature>
<protein>
    <submittedName>
        <fullName evidence="2">Uncharacterized protein</fullName>
    </submittedName>
</protein>
<evidence type="ECO:0000313" key="2">
    <source>
        <dbReference type="EMBL" id="AJP56562.1"/>
    </source>
</evidence>
<proteinExistence type="predicted"/>
<dbReference type="EMBL" id="CP010897">
    <property type="protein sequence ID" value="AJP56562.1"/>
    <property type="molecule type" value="Genomic_DNA"/>
</dbReference>
<evidence type="ECO:0000313" key="3">
    <source>
        <dbReference type="Proteomes" id="UP000035085"/>
    </source>
</evidence>
<gene>
    <name evidence="2" type="ORF">UC34_05205</name>
</gene>
<keyword evidence="3" id="KW-1185">Reference proteome</keyword>
<dbReference type="Proteomes" id="UP000035085">
    <property type="component" value="Chromosome"/>
</dbReference>
<evidence type="ECO:0000256" key="1">
    <source>
        <dbReference type="SAM" id="MobiDB-lite"/>
    </source>
</evidence>
<feature type="compositionally biased region" description="Polar residues" evidence="1">
    <location>
        <begin position="15"/>
        <end position="24"/>
    </location>
</feature>
<name>A0ABN4FX41_9BURK</name>
<accession>A0ABN4FX41</accession>
<sequence>MAHCFFSGPDARPAPTTNVTQQAVGQRPGATEQEDDTLASGNTLGTGEPADAQAPMTLN</sequence>